<proteinExistence type="predicted"/>
<reference evidence="1 2" key="1">
    <citation type="submission" date="2020-08" db="EMBL/GenBank/DDBJ databases">
        <title>Genomic Encyclopedia of Type Strains, Phase III (KMG-III): the genomes of soil and plant-associated and newly described type strains.</title>
        <authorList>
            <person name="Whitman W."/>
        </authorList>
    </citation>
    <scope>NUCLEOTIDE SEQUENCE [LARGE SCALE GENOMIC DNA]</scope>
    <source>
        <strain evidence="1 2">CECT 4462</strain>
    </source>
</reference>
<name>A0A839T2W0_AZOMA</name>
<dbReference type="Proteomes" id="UP000549250">
    <property type="component" value="Unassembled WGS sequence"/>
</dbReference>
<dbReference type="AlphaFoldDB" id="A0A839T2W0"/>
<comment type="caution">
    <text evidence="1">The sequence shown here is derived from an EMBL/GenBank/DDBJ whole genome shotgun (WGS) entry which is preliminary data.</text>
</comment>
<evidence type="ECO:0000313" key="1">
    <source>
        <dbReference type="EMBL" id="MBB3103752.1"/>
    </source>
</evidence>
<dbReference type="RefSeq" id="WP_275944074.1">
    <property type="nucleotide sequence ID" value="NZ_JACHXI010000009.1"/>
</dbReference>
<organism evidence="1 2">
    <name type="scientific">Azomonas macrocytogenes</name>
    <name type="common">Azotobacter macrocytogenes</name>
    <dbReference type="NCBI Taxonomy" id="69962"/>
    <lineage>
        <taxon>Bacteria</taxon>
        <taxon>Pseudomonadati</taxon>
        <taxon>Pseudomonadota</taxon>
        <taxon>Gammaproteobacteria</taxon>
        <taxon>Pseudomonadales</taxon>
        <taxon>Pseudomonadaceae</taxon>
        <taxon>Azomonas</taxon>
    </lineage>
</organism>
<protein>
    <submittedName>
        <fullName evidence="1">Uncharacterized protein</fullName>
    </submittedName>
</protein>
<keyword evidence="2" id="KW-1185">Reference proteome</keyword>
<gene>
    <name evidence="1" type="ORF">FHR87_002149</name>
</gene>
<sequence length="43" mass="4978">MTLIITSTWKQLIEALQYAGLSFARMRRSPVRIGGRWIAEVRT</sequence>
<dbReference type="EMBL" id="JACHXI010000009">
    <property type="protein sequence ID" value="MBB3103752.1"/>
    <property type="molecule type" value="Genomic_DNA"/>
</dbReference>
<accession>A0A839T2W0</accession>
<evidence type="ECO:0000313" key="2">
    <source>
        <dbReference type="Proteomes" id="UP000549250"/>
    </source>
</evidence>